<sequence length="356" mass="40478">MPYYDNIYVGPSRQQRKTTLTPSYHVFVGKKRDLLWNFSGLCYFERSYFTSRMGSGDWFKTIISLRKSKQGRSKKAKGILAQEKLNASKSDNYTGKESSDLANGIKSENLVSPGVSVETIAATRIQNAFRAYKARKALRRMKGFSKLKILTEGFTVKKQAGVAITYLHSWSKIQAEIRDRRICMVTEDRIRRKKLESQLKLEAKLHDLEVEWSGGSETMEEILGKIHQREEAAVKRERAMAYAFSHQWRANSSQSQVLGSYEVSKANWGWSWKERWIAARPWESRISSLSVTPEKAQHKQPRKVEKDKITSTPKTSVSVKPPLAIAKGTPPSANAKGNSKARRLSYPPTAEKTVVQ</sequence>
<reference evidence="4 5" key="1">
    <citation type="submission" date="2024-01" db="EMBL/GenBank/DDBJ databases">
        <title>The genomes of 5 underutilized Papilionoideae crops provide insights into root nodulation and disease resistanc.</title>
        <authorList>
            <person name="Jiang F."/>
        </authorList>
    </citation>
    <scope>NUCLEOTIDE SEQUENCE [LARGE SCALE GENOMIC DNA]</scope>
    <source>
        <strain evidence="4">JINMINGXINNONG_FW02</strain>
        <tissue evidence="4">Leaves</tissue>
    </source>
</reference>
<accession>A0AAN9LAZ5</accession>
<dbReference type="CDD" id="cd23767">
    <property type="entry name" value="IQCD"/>
    <property type="match status" value="1"/>
</dbReference>
<comment type="similarity">
    <text evidence="2">Belongs to the IQD family.</text>
</comment>
<keyword evidence="5" id="KW-1185">Reference proteome</keyword>
<evidence type="ECO:0000313" key="4">
    <source>
        <dbReference type="EMBL" id="KAK7332006.1"/>
    </source>
</evidence>
<organism evidence="4 5">
    <name type="scientific">Phaseolus coccineus</name>
    <name type="common">Scarlet runner bean</name>
    <name type="synonym">Phaseolus multiflorus</name>
    <dbReference type="NCBI Taxonomy" id="3886"/>
    <lineage>
        <taxon>Eukaryota</taxon>
        <taxon>Viridiplantae</taxon>
        <taxon>Streptophyta</taxon>
        <taxon>Embryophyta</taxon>
        <taxon>Tracheophyta</taxon>
        <taxon>Spermatophyta</taxon>
        <taxon>Magnoliopsida</taxon>
        <taxon>eudicotyledons</taxon>
        <taxon>Gunneridae</taxon>
        <taxon>Pentapetalae</taxon>
        <taxon>rosids</taxon>
        <taxon>fabids</taxon>
        <taxon>Fabales</taxon>
        <taxon>Fabaceae</taxon>
        <taxon>Papilionoideae</taxon>
        <taxon>50 kb inversion clade</taxon>
        <taxon>NPAAA clade</taxon>
        <taxon>indigoferoid/millettioid clade</taxon>
        <taxon>Phaseoleae</taxon>
        <taxon>Phaseolus</taxon>
    </lineage>
</organism>
<dbReference type="AlphaFoldDB" id="A0AAN9LAZ5"/>
<comment type="caution">
    <text evidence="4">The sequence shown here is derived from an EMBL/GenBank/DDBJ whole genome shotgun (WGS) entry which is preliminary data.</text>
</comment>
<evidence type="ECO:0000313" key="5">
    <source>
        <dbReference type="Proteomes" id="UP001374584"/>
    </source>
</evidence>
<gene>
    <name evidence="4" type="ORF">VNO80_28752</name>
</gene>
<dbReference type="GO" id="GO:0005516">
    <property type="term" value="F:calmodulin binding"/>
    <property type="evidence" value="ECO:0007669"/>
    <property type="project" value="UniProtKB-KW"/>
</dbReference>
<proteinExistence type="inferred from homology"/>
<dbReference type="EMBL" id="JAYMYR010000011">
    <property type="protein sequence ID" value="KAK7332006.1"/>
    <property type="molecule type" value="Genomic_DNA"/>
</dbReference>
<dbReference type="Proteomes" id="UP001374584">
    <property type="component" value="Unassembled WGS sequence"/>
</dbReference>
<evidence type="ECO:0000256" key="2">
    <source>
        <dbReference type="ARBA" id="ARBA00024341"/>
    </source>
</evidence>
<evidence type="ECO:0008006" key="6">
    <source>
        <dbReference type="Google" id="ProtNLM"/>
    </source>
</evidence>
<dbReference type="PANTHER" id="PTHR32295">
    <property type="entry name" value="IQ-DOMAIN 5-RELATED"/>
    <property type="match status" value="1"/>
</dbReference>
<feature type="region of interest" description="Disordered" evidence="3">
    <location>
        <begin position="289"/>
        <end position="356"/>
    </location>
</feature>
<evidence type="ECO:0000256" key="1">
    <source>
        <dbReference type="ARBA" id="ARBA00022860"/>
    </source>
</evidence>
<name>A0AAN9LAZ5_PHACN</name>
<protein>
    <recommendedName>
        <fullName evidence="6">Protein IQ-DOMAIN 1</fullName>
    </recommendedName>
</protein>
<dbReference type="PROSITE" id="PS50096">
    <property type="entry name" value="IQ"/>
    <property type="match status" value="1"/>
</dbReference>
<dbReference type="PANTHER" id="PTHR32295:SF93">
    <property type="entry name" value="PROTEIN IQ-DOMAIN 9"/>
    <property type="match status" value="1"/>
</dbReference>
<evidence type="ECO:0000256" key="3">
    <source>
        <dbReference type="SAM" id="MobiDB-lite"/>
    </source>
</evidence>
<keyword evidence="1" id="KW-0112">Calmodulin-binding</keyword>